<dbReference type="RefSeq" id="WP_112437979.1">
    <property type="nucleotide sequence ID" value="NZ_CP030073.1"/>
</dbReference>
<accession>A0A2Z4IRY7</accession>
<sequence length="173" mass="19160">MSTHGPDEPSDTVRNVGRAAEFDTAMDLTSRQTRTTDGAIRAWENGPLPSAHRENGLSGRRAAMVRAAKDAIETNLDKRDLSPAMVARLLGVSLRTLHRSFAASDDSIMSFARRRRLEEAHDDLIRSGATTGISEIAARWHFSDASHFIRHFKSVYGTTPAAYLRNHSTRSRS</sequence>
<dbReference type="InterPro" id="IPR018060">
    <property type="entry name" value="HTH_AraC"/>
</dbReference>
<reference evidence="5 6" key="1">
    <citation type="journal article" date="2019" name="Int. J. Syst. Evol. Microbiol.">
        <title>Streptomyces cadmiisoli sp. nov., a novel actinomycete isolated from cadmium-contaminated soil.</title>
        <authorList>
            <person name="Li K."/>
            <person name="Tang X."/>
            <person name="Zhao J."/>
            <person name="Guo Y."/>
            <person name="Tang Y."/>
            <person name="Gao J."/>
        </authorList>
    </citation>
    <scope>NUCLEOTIDE SEQUENCE [LARGE SCALE GENOMIC DNA]</scope>
    <source>
        <strain evidence="5 6">ZFG47</strain>
    </source>
</reference>
<dbReference type="PROSITE" id="PS01124">
    <property type="entry name" value="HTH_ARAC_FAMILY_2"/>
    <property type="match status" value="1"/>
</dbReference>
<dbReference type="SUPFAM" id="SSF46689">
    <property type="entry name" value="Homeodomain-like"/>
    <property type="match status" value="1"/>
</dbReference>
<dbReference type="Gene3D" id="1.10.10.60">
    <property type="entry name" value="Homeodomain-like"/>
    <property type="match status" value="1"/>
</dbReference>
<dbReference type="PANTHER" id="PTHR46796">
    <property type="entry name" value="HTH-TYPE TRANSCRIPTIONAL ACTIVATOR RHAS-RELATED"/>
    <property type="match status" value="1"/>
</dbReference>
<dbReference type="InterPro" id="IPR020449">
    <property type="entry name" value="Tscrpt_reg_AraC-type_HTH"/>
</dbReference>
<keyword evidence="3" id="KW-0804">Transcription</keyword>
<evidence type="ECO:0000259" key="4">
    <source>
        <dbReference type="PROSITE" id="PS01124"/>
    </source>
</evidence>
<dbReference type="EMBL" id="CP030073">
    <property type="protein sequence ID" value="AWW35891.1"/>
    <property type="molecule type" value="Genomic_DNA"/>
</dbReference>
<evidence type="ECO:0000313" key="5">
    <source>
        <dbReference type="EMBL" id="AWW35891.1"/>
    </source>
</evidence>
<dbReference type="SMART" id="SM00342">
    <property type="entry name" value="HTH_ARAC"/>
    <property type="match status" value="1"/>
</dbReference>
<dbReference type="PANTHER" id="PTHR46796:SF12">
    <property type="entry name" value="HTH-TYPE DNA-BINDING TRANSCRIPTIONAL ACTIVATOR EUTR"/>
    <property type="match status" value="1"/>
</dbReference>
<feature type="domain" description="HTH araC/xylS-type" evidence="4">
    <location>
        <begin position="66"/>
        <end position="166"/>
    </location>
</feature>
<dbReference type="GO" id="GO:0043565">
    <property type="term" value="F:sequence-specific DNA binding"/>
    <property type="evidence" value="ECO:0007669"/>
    <property type="project" value="InterPro"/>
</dbReference>
<evidence type="ECO:0000256" key="3">
    <source>
        <dbReference type="ARBA" id="ARBA00023163"/>
    </source>
</evidence>
<dbReference type="Pfam" id="PF12833">
    <property type="entry name" value="HTH_18"/>
    <property type="match status" value="1"/>
</dbReference>
<dbReference type="Proteomes" id="UP000249616">
    <property type="component" value="Chromosome"/>
</dbReference>
<dbReference type="InterPro" id="IPR050204">
    <property type="entry name" value="AraC_XylS_family_regulators"/>
</dbReference>
<proteinExistence type="predicted"/>
<evidence type="ECO:0000313" key="6">
    <source>
        <dbReference type="Proteomes" id="UP000249616"/>
    </source>
</evidence>
<evidence type="ECO:0000256" key="1">
    <source>
        <dbReference type="ARBA" id="ARBA00023015"/>
    </source>
</evidence>
<organism evidence="5 6">
    <name type="scientific">Streptomyces cadmiisoli</name>
    <dbReference type="NCBI Taxonomy" id="2184053"/>
    <lineage>
        <taxon>Bacteria</taxon>
        <taxon>Bacillati</taxon>
        <taxon>Actinomycetota</taxon>
        <taxon>Actinomycetes</taxon>
        <taxon>Kitasatosporales</taxon>
        <taxon>Streptomycetaceae</taxon>
        <taxon>Streptomyces</taxon>
        <taxon>Streptomyces aurantiacus group</taxon>
    </lineage>
</organism>
<keyword evidence="2" id="KW-0238">DNA-binding</keyword>
<keyword evidence="6" id="KW-1185">Reference proteome</keyword>
<name>A0A2Z4IRY7_9ACTN</name>
<dbReference type="PRINTS" id="PR00032">
    <property type="entry name" value="HTHARAC"/>
</dbReference>
<protein>
    <recommendedName>
        <fullName evidence="4">HTH araC/xylS-type domain-containing protein</fullName>
    </recommendedName>
</protein>
<dbReference type="InterPro" id="IPR009057">
    <property type="entry name" value="Homeodomain-like_sf"/>
</dbReference>
<dbReference type="KEGG" id="scad:DN051_03855"/>
<evidence type="ECO:0000256" key="2">
    <source>
        <dbReference type="ARBA" id="ARBA00023125"/>
    </source>
</evidence>
<gene>
    <name evidence="5" type="ORF">DN051_03855</name>
</gene>
<dbReference type="AlphaFoldDB" id="A0A2Z4IRY7"/>
<dbReference type="GO" id="GO:0003700">
    <property type="term" value="F:DNA-binding transcription factor activity"/>
    <property type="evidence" value="ECO:0007669"/>
    <property type="project" value="InterPro"/>
</dbReference>
<keyword evidence="1" id="KW-0805">Transcription regulation</keyword>